<dbReference type="PROSITE" id="PS51154">
    <property type="entry name" value="MACRO"/>
    <property type="match status" value="1"/>
</dbReference>
<dbReference type="EMBL" id="AZEC01000001">
    <property type="protein sequence ID" value="KRL14378.1"/>
    <property type="molecule type" value="Genomic_DNA"/>
</dbReference>
<dbReference type="Proteomes" id="UP000051330">
    <property type="component" value="Unassembled WGS sequence"/>
</dbReference>
<dbReference type="RefSeq" id="WP_057817040.1">
    <property type="nucleotide sequence ID" value="NZ_AZEC01000001.1"/>
</dbReference>
<dbReference type="OrthoDB" id="6194521at2"/>
<comment type="caution">
    <text evidence="2">The sequence shown here is derived from an EMBL/GenBank/DDBJ whole genome shotgun (WGS) entry which is preliminary data.</text>
</comment>
<dbReference type="AlphaFoldDB" id="A0A0R1N9Z7"/>
<dbReference type="SMART" id="SM00506">
    <property type="entry name" value="A1pp"/>
    <property type="match status" value="1"/>
</dbReference>
<proteinExistence type="predicted"/>
<reference evidence="2 3" key="1">
    <citation type="journal article" date="2015" name="Genome Announc.">
        <title>Expanding the biotechnology potential of lactobacilli through comparative genomics of 213 strains and associated genera.</title>
        <authorList>
            <person name="Sun Z."/>
            <person name="Harris H.M."/>
            <person name="McCann A."/>
            <person name="Guo C."/>
            <person name="Argimon S."/>
            <person name="Zhang W."/>
            <person name="Yang X."/>
            <person name="Jeffery I.B."/>
            <person name="Cooney J.C."/>
            <person name="Kagawa T.F."/>
            <person name="Liu W."/>
            <person name="Song Y."/>
            <person name="Salvetti E."/>
            <person name="Wrobel A."/>
            <person name="Rasinkangas P."/>
            <person name="Parkhill J."/>
            <person name="Rea M.C."/>
            <person name="O'Sullivan O."/>
            <person name="Ritari J."/>
            <person name="Douillard F.P."/>
            <person name="Paul Ross R."/>
            <person name="Yang R."/>
            <person name="Briner A.E."/>
            <person name="Felis G.E."/>
            <person name="de Vos W.M."/>
            <person name="Barrangou R."/>
            <person name="Klaenhammer T.R."/>
            <person name="Caufield P.W."/>
            <person name="Cui Y."/>
            <person name="Zhang H."/>
            <person name="O'Toole P.W."/>
        </authorList>
    </citation>
    <scope>NUCLEOTIDE SEQUENCE [LARGE SCALE GENOMIC DNA]</scope>
    <source>
        <strain evidence="2 3">DSM 12744</strain>
    </source>
</reference>
<dbReference type="CDD" id="cd02908">
    <property type="entry name" value="Macro_OAADPr_deacetylase"/>
    <property type="match status" value="1"/>
</dbReference>
<dbReference type="InterPro" id="IPR043472">
    <property type="entry name" value="Macro_dom-like"/>
</dbReference>
<organism evidence="2 3">
    <name type="scientific">Schleiferilactobacillus perolens DSM 12744</name>
    <dbReference type="NCBI Taxonomy" id="1423792"/>
    <lineage>
        <taxon>Bacteria</taxon>
        <taxon>Bacillati</taxon>
        <taxon>Bacillota</taxon>
        <taxon>Bacilli</taxon>
        <taxon>Lactobacillales</taxon>
        <taxon>Lactobacillaceae</taxon>
        <taxon>Schleiferilactobacillus</taxon>
    </lineage>
</organism>
<evidence type="ECO:0000313" key="3">
    <source>
        <dbReference type="Proteomes" id="UP000051330"/>
    </source>
</evidence>
<dbReference type="PANTHER" id="PTHR11106">
    <property type="entry name" value="GANGLIOSIDE INDUCED DIFFERENTIATION ASSOCIATED PROTEIN 2-RELATED"/>
    <property type="match status" value="1"/>
</dbReference>
<evidence type="ECO:0000259" key="1">
    <source>
        <dbReference type="PROSITE" id="PS51154"/>
    </source>
</evidence>
<dbReference type="InterPro" id="IPR002589">
    <property type="entry name" value="Macro_dom"/>
</dbReference>
<dbReference type="PANTHER" id="PTHR11106:SF27">
    <property type="entry name" value="MACRO DOMAIN-CONTAINING PROTEIN"/>
    <property type="match status" value="1"/>
</dbReference>
<keyword evidence="3" id="KW-1185">Reference proteome</keyword>
<accession>A0A0R1N9Z7</accession>
<gene>
    <name evidence="2" type="ORF">FD09_GL000023</name>
</gene>
<evidence type="ECO:0000313" key="2">
    <source>
        <dbReference type="EMBL" id="KRL14378.1"/>
    </source>
</evidence>
<name>A0A0R1N9Z7_9LACO</name>
<dbReference type="Pfam" id="PF01661">
    <property type="entry name" value="Macro"/>
    <property type="match status" value="1"/>
</dbReference>
<dbReference type="PATRIC" id="fig|1423792.3.peg.24"/>
<sequence>MPLTFVRQDITKMHVDAIVNAANPRLSMGGGVSGAIFRAAGPQQLQAAADKVAPVETGQAAITPGFNLPAKYVIHAVGPIYRSTQAQKSRQLLQSAYQTSLQLAIDHNCRSIAFPLISSGIYGYPKEQALQVATNTINEFLTHHELDVVIALFGDSETLYPTIK</sequence>
<protein>
    <submittedName>
        <fullName evidence="2">Macro domain containing protein</fullName>
    </submittedName>
</protein>
<dbReference type="SUPFAM" id="SSF52949">
    <property type="entry name" value="Macro domain-like"/>
    <property type="match status" value="1"/>
</dbReference>
<dbReference type="Gene3D" id="3.40.220.10">
    <property type="entry name" value="Leucine Aminopeptidase, subunit E, domain 1"/>
    <property type="match status" value="1"/>
</dbReference>
<dbReference type="STRING" id="1423792.FD09_GL000023"/>
<feature type="domain" description="Macro" evidence="1">
    <location>
        <begin position="1"/>
        <end position="164"/>
    </location>
</feature>